<sequence>MNDRGEDNLSTVQAPQLREEVLKVSTDSKTPVTIQEKKKEPRLQRCYRYGNSGHTANSPNCYARNSQCRKCGKKGHYARVCNSDKCDIDSVTVNVNKMILCIEPDVNHIGDNVGINHIGDNVGMVDVGPVVMPECTIKLDGKAGTVLADSGSPYTMVGDKNWRAIFGEDFHSLTESDINPVSYGGANIEVIGYTIMRIQFQGKATVRNVYEAK</sequence>
<dbReference type="GO" id="GO:0006508">
    <property type="term" value="P:proteolysis"/>
    <property type="evidence" value="ECO:0007669"/>
    <property type="project" value="InterPro"/>
</dbReference>
<proteinExistence type="predicted"/>
<evidence type="ECO:0000313" key="4">
    <source>
        <dbReference type="Proteomes" id="UP001066276"/>
    </source>
</evidence>
<dbReference type="EMBL" id="JANPWB010000005">
    <property type="protein sequence ID" value="KAJ1189453.1"/>
    <property type="molecule type" value="Genomic_DNA"/>
</dbReference>
<reference evidence="3" key="1">
    <citation type="journal article" date="2022" name="bioRxiv">
        <title>Sequencing and chromosome-scale assembly of the giantPleurodeles waltlgenome.</title>
        <authorList>
            <person name="Brown T."/>
            <person name="Elewa A."/>
            <person name="Iarovenko S."/>
            <person name="Subramanian E."/>
            <person name="Araus A.J."/>
            <person name="Petzold A."/>
            <person name="Susuki M."/>
            <person name="Suzuki K.-i.T."/>
            <person name="Hayashi T."/>
            <person name="Toyoda A."/>
            <person name="Oliveira C."/>
            <person name="Osipova E."/>
            <person name="Leigh N.D."/>
            <person name="Simon A."/>
            <person name="Yun M.H."/>
        </authorList>
    </citation>
    <scope>NUCLEOTIDE SEQUENCE</scope>
    <source>
        <strain evidence="3">20211129_DDA</strain>
        <tissue evidence="3">Liver</tissue>
    </source>
</reference>
<evidence type="ECO:0000259" key="2">
    <source>
        <dbReference type="PROSITE" id="PS50158"/>
    </source>
</evidence>
<evidence type="ECO:0000313" key="3">
    <source>
        <dbReference type="EMBL" id="KAJ1189453.1"/>
    </source>
</evidence>
<dbReference type="InterPro" id="IPR036875">
    <property type="entry name" value="Znf_CCHC_sf"/>
</dbReference>
<dbReference type="SUPFAM" id="SSF57756">
    <property type="entry name" value="Retrovirus zinc finger-like domains"/>
    <property type="match status" value="1"/>
</dbReference>
<dbReference type="AlphaFoldDB" id="A0AAV7UKA7"/>
<organism evidence="3 4">
    <name type="scientific">Pleurodeles waltl</name>
    <name type="common">Iberian ribbed newt</name>
    <dbReference type="NCBI Taxonomy" id="8319"/>
    <lineage>
        <taxon>Eukaryota</taxon>
        <taxon>Metazoa</taxon>
        <taxon>Chordata</taxon>
        <taxon>Craniata</taxon>
        <taxon>Vertebrata</taxon>
        <taxon>Euteleostomi</taxon>
        <taxon>Amphibia</taxon>
        <taxon>Batrachia</taxon>
        <taxon>Caudata</taxon>
        <taxon>Salamandroidea</taxon>
        <taxon>Salamandridae</taxon>
        <taxon>Pleurodelinae</taxon>
        <taxon>Pleurodeles</taxon>
    </lineage>
</organism>
<protein>
    <recommendedName>
        <fullName evidence="2">CCHC-type domain-containing protein</fullName>
    </recommendedName>
</protein>
<accession>A0AAV7UKA7</accession>
<keyword evidence="1" id="KW-0479">Metal-binding</keyword>
<dbReference type="Gene3D" id="4.10.60.10">
    <property type="entry name" value="Zinc finger, CCHC-type"/>
    <property type="match status" value="1"/>
</dbReference>
<keyword evidence="1" id="KW-0862">Zinc</keyword>
<dbReference type="InterPro" id="IPR021109">
    <property type="entry name" value="Peptidase_aspartic_dom_sf"/>
</dbReference>
<dbReference type="GO" id="GO:0004190">
    <property type="term" value="F:aspartic-type endopeptidase activity"/>
    <property type="evidence" value="ECO:0007669"/>
    <property type="project" value="InterPro"/>
</dbReference>
<name>A0AAV7UKA7_PLEWA</name>
<feature type="domain" description="CCHC-type" evidence="2">
    <location>
        <begin position="68"/>
        <end position="81"/>
    </location>
</feature>
<dbReference type="PROSITE" id="PS00141">
    <property type="entry name" value="ASP_PROTEASE"/>
    <property type="match status" value="1"/>
</dbReference>
<dbReference type="GO" id="GO:0003676">
    <property type="term" value="F:nucleic acid binding"/>
    <property type="evidence" value="ECO:0007669"/>
    <property type="project" value="InterPro"/>
</dbReference>
<dbReference type="InterPro" id="IPR001969">
    <property type="entry name" value="Aspartic_peptidase_AS"/>
</dbReference>
<dbReference type="Proteomes" id="UP001066276">
    <property type="component" value="Chromosome 3_1"/>
</dbReference>
<keyword evidence="4" id="KW-1185">Reference proteome</keyword>
<gene>
    <name evidence="3" type="ORF">NDU88_006198</name>
</gene>
<dbReference type="PROSITE" id="PS50158">
    <property type="entry name" value="ZF_CCHC"/>
    <property type="match status" value="1"/>
</dbReference>
<dbReference type="InterPro" id="IPR001878">
    <property type="entry name" value="Znf_CCHC"/>
</dbReference>
<comment type="caution">
    <text evidence="3">The sequence shown here is derived from an EMBL/GenBank/DDBJ whole genome shotgun (WGS) entry which is preliminary data.</text>
</comment>
<dbReference type="SUPFAM" id="SSF50630">
    <property type="entry name" value="Acid proteases"/>
    <property type="match status" value="1"/>
</dbReference>
<dbReference type="GO" id="GO:0008270">
    <property type="term" value="F:zinc ion binding"/>
    <property type="evidence" value="ECO:0007669"/>
    <property type="project" value="UniProtKB-KW"/>
</dbReference>
<keyword evidence="1" id="KW-0863">Zinc-finger</keyword>
<evidence type="ECO:0000256" key="1">
    <source>
        <dbReference type="PROSITE-ProRule" id="PRU00047"/>
    </source>
</evidence>